<comment type="caution">
    <text evidence="1">The sequence shown here is derived from an EMBL/GenBank/DDBJ whole genome shotgun (WGS) entry which is preliminary data.</text>
</comment>
<protein>
    <submittedName>
        <fullName evidence="1">Uncharacterized protein</fullName>
    </submittedName>
</protein>
<name>A0ABQ6GHH4_9BACL</name>
<reference evidence="1 2" key="1">
    <citation type="submission" date="2023-03" db="EMBL/GenBank/DDBJ databases">
        <title>Draft genome sequence of the bacteria which degrade cell wall of Tricholomamatutake.</title>
        <authorList>
            <person name="Konishi Y."/>
            <person name="Fukuta Y."/>
            <person name="Shirasaka N."/>
        </authorList>
    </citation>
    <scope>NUCLEOTIDE SEQUENCE [LARGE SCALE GENOMIC DNA]</scope>
    <source>
        <strain evidence="2">mu1</strain>
    </source>
</reference>
<dbReference type="Proteomes" id="UP001157114">
    <property type="component" value="Unassembled WGS sequence"/>
</dbReference>
<evidence type="ECO:0000313" key="1">
    <source>
        <dbReference type="EMBL" id="GLX69077.1"/>
    </source>
</evidence>
<accession>A0ABQ6GHH4</accession>
<organism evidence="1 2">
    <name type="scientific">Paenibacillus glycanilyticus</name>
    <dbReference type="NCBI Taxonomy" id="126569"/>
    <lineage>
        <taxon>Bacteria</taxon>
        <taxon>Bacillati</taxon>
        <taxon>Bacillota</taxon>
        <taxon>Bacilli</taxon>
        <taxon>Bacillales</taxon>
        <taxon>Paenibacillaceae</taxon>
        <taxon>Paenibacillus</taxon>
    </lineage>
</organism>
<keyword evidence="2" id="KW-1185">Reference proteome</keyword>
<sequence length="50" mass="5699">MQTQITRTRPNHFFLGLEFNDFTLPVIPSHDEKGRFAIGVPLSYPALLVL</sequence>
<dbReference type="EMBL" id="BSSQ01000014">
    <property type="protein sequence ID" value="GLX69077.1"/>
    <property type="molecule type" value="Genomic_DNA"/>
</dbReference>
<evidence type="ECO:0000313" key="2">
    <source>
        <dbReference type="Proteomes" id="UP001157114"/>
    </source>
</evidence>
<proteinExistence type="predicted"/>
<gene>
    <name evidence="1" type="ORF">MU1_34220</name>
</gene>